<dbReference type="EMBL" id="VUJX02000003">
    <property type="protein sequence ID" value="KAL0938411.1"/>
    <property type="molecule type" value="Genomic_DNA"/>
</dbReference>
<protein>
    <submittedName>
        <fullName evidence="1">Polyketide synthase</fullName>
    </submittedName>
</protein>
<organism evidence="1 2">
    <name type="scientific">Colletotrichum truncatum</name>
    <name type="common">Anthracnose fungus</name>
    <name type="synonym">Colletotrichum capsici</name>
    <dbReference type="NCBI Taxonomy" id="5467"/>
    <lineage>
        <taxon>Eukaryota</taxon>
        <taxon>Fungi</taxon>
        <taxon>Dikarya</taxon>
        <taxon>Ascomycota</taxon>
        <taxon>Pezizomycotina</taxon>
        <taxon>Sordariomycetes</taxon>
        <taxon>Hypocreomycetidae</taxon>
        <taxon>Glomerellales</taxon>
        <taxon>Glomerellaceae</taxon>
        <taxon>Colletotrichum</taxon>
        <taxon>Colletotrichum truncatum species complex</taxon>
    </lineage>
</organism>
<proteinExistence type="predicted"/>
<gene>
    <name evidence="1" type="ORF">CTRU02_205021</name>
</gene>
<accession>A0ACC3Z2U1</accession>
<evidence type="ECO:0000313" key="1">
    <source>
        <dbReference type="EMBL" id="KAL0938411.1"/>
    </source>
</evidence>
<sequence length="1870" mass="203093">MDEIIGTNRDLLSRELSPNVQVMSTSQCQPFRAATLRDLLRHVLDDILILRLDMDNTAKAVASNVPTDSAVQLVVVGGANAVSTMQNALGERNVTVTVVDGFDLRPQPALRSGSGKIAIVGVGGRFPGSESVDSFWKSLLEAKEFHQLVPESRFALDAWQHALGPDASLPYGCFLDTPGQFDARLFNISPREAAQMEPMHRLLMLVTYEALETAGYAPNATPSTNKTRVSTFFGQSSDDWRDVNHQQGIDTHYIPATARAFGAGRLHHFFKWEGPAFTVDAACGSSAVAISLACAALDREDCDMAVAGGAMLACSPDAMAGLAKGGFLSPTGSCKTFRADVDGYCRGEAVAAVVLKRLEDAELDNDNILGVIDGWARNHAAYASSITHPHQPSQERVFRQVLQAAGVKPTDIGYVEAHGTGTTAGDLCEVSSITNVLGGDRTSENPLVLGAVKANVGHAEAGAAIVALIKVAMILKHNGQIPPQPGFENPVNPAQLNPEFPPLAKRHIHVANGRQNLKPGQKIVLNCFDATGGNTSFVISAAPAVRASSLYSNSTSMPREETADPRKHYVVVCSGHTFTVMKKNERRLLDYIMAHKEGALRDLAYTTTARRMKHHSHRTAWVVSSMKELGRRLLEDQSKTEPNVKRPGSVAFTFTGQGSAYRGMANQLFHSSPRFRKSILASQHICELYGFPSVVEYIQNEDESGNSSRPHVKAAQEQLAIVALQLAMVELLQSWGLKPDVIIGHSLGEYAGLCTAGVLSVSDTIYLVGKRAGLLGDQCQADTYAMVVLPLSSAAVSSLIAAHPGCCVACKNAPNITVVSGPKDAILLLQDVVRRDQGIETKMLPVAYGFHSEQMEQVSDGVKLLAQHVQFSAPKTPVASTLIGKMVKEDGTFHAKYLARQTRESVDFAGALEAIREDGLADEKTVWIEIGPDAVNTSMVRKNLAIREADRVLPTLSSGEEDWLALGKLVASVYIRGLDIDWSAYHRDYESSLRLVELQGYAFDLKEYWRSYVHPKPQETIVNSNVPATNTAGKGVPDMPYLTPYLQYLAGESVQADGSIVADFVSKVNHPEMIAAAQGHLVDGTPIFPGSAFCEMAYAAADYLIPKHQRLSGKPHVSSLVMHGLEMNRPLIISTSTDDSVVKTAAVCDTRGVQVKFSVTSGPDTYPLGHVSIRFDRGAALLTKTGPTSLFLVRARLDAVIQDVKNGEGHALRKSVIYQLFERYIGYGTGFQGIQECFLSPDLTEAACSIRLPACPSATGDRDAFNMYWRDCVFHLAGYMLNGHPDGPAGEANIAVAVQEIIFEEELNDAETYQVYTHMHPTETGFIGDVYVFLGQKLVALCSDMVYKTVTPRRGVTGGKKTTTMVSGRAQIPARPRVILPPSEPKKDAVALGTAAAEPKSAIKEAAEVQGVKFNDKKETQVNSTAAVPPAHQQQDVANLLLELIANETGWPVDVLEDSTELADMGVDSLMNIVLVSKIRAEKGIEISATKFRQCFTVADIRNQFGSKTTTSKAAEASHKDCVAEKADVETSPAPLPDQLDDDGWGDDMETPFSNDLSPVEILRPDSTETDVSLINFKVPKTMNATLSAVNGGDGFNLDGKYVVEDFLIQGEEKEGVPYLFLVPDGSGSVTSFFQLPQLSTNLCVYGLHSPWVKNPEDFTCTIEQATDLYLAAIRARQPRGPYLLGGWSSGCVFAYESARLLLEAGEEVLGIIIIDMHCPRPLPEWIDTTRGLWEYWCETTGLDNVFAPLPDGADLEAHLISNFRALNRYHPKPMAPGKRPKHGTLIIWAKKGMGNGLKREDYGDFPDPLGLGEWFCFDRTDFGPNGWDELVGDDVECVAIDGHHRSLMVPPDAHQLVEVIDKALRRFLA</sequence>
<keyword evidence="2" id="KW-1185">Reference proteome</keyword>
<evidence type="ECO:0000313" key="2">
    <source>
        <dbReference type="Proteomes" id="UP000805649"/>
    </source>
</evidence>
<dbReference type="Proteomes" id="UP000805649">
    <property type="component" value="Unassembled WGS sequence"/>
</dbReference>
<name>A0ACC3Z2U1_COLTU</name>
<reference evidence="1 2" key="1">
    <citation type="journal article" date="2020" name="Phytopathology">
        <title>Genome Sequence Resources of Colletotrichum truncatum, C. plurivorum, C. musicola, and C. sojae: Four Species Pathogenic to Soybean (Glycine max).</title>
        <authorList>
            <person name="Rogerio F."/>
            <person name="Boufleur T.R."/>
            <person name="Ciampi-Guillardi M."/>
            <person name="Sukno S.A."/>
            <person name="Thon M.R."/>
            <person name="Massola Junior N.S."/>
            <person name="Baroncelli R."/>
        </authorList>
    </citation>
    <scope>NUCLEOTIDE SEQUENCE [LARGE SCALE GENOMIC DNA]</scope>
    <source>
        <strain evidence="1 2">CMES1059</strain>
    </source>
</reference>
<comment type="caution">
    <text evidence="1">The sequence shown here is derived from an EMBL/GenBank/DDBJ whole genome shotgun (WGS) entry which is preliminary data.</text>
</comment>